<accession>A0ABY9TDH6</accession>
<dbReference type="Gene3D" id="2.40.230.20">
    <property type="entry name" value="Nucleoside-specific channel-forming protein, Tsx-like"/>
    <property type="match status" value="1"/>
</dbReference>
<evidence type="ECO:0000313" key="3">
    <source>
        <dbReference type="EMBL" id="WNC66914.1"/>
    </source>
</evidence>
<dbReference type="Proteomes" id="UP001248581">
    <property type="component" value="Chromosome"/>
</dbReference>
<organism evidence="3 4">
    <name type="scientific">Thalassotalea nanhaiensis</name>
    <dbReference type="NCBI Taxonomy" id="3065648"/>
    <lineage>
        <taxon>Bacteria</taxon>
        <taxon>Pseudomonadati</taxon>
        <taxon>Pseudomonadota</taxon>
        <taxon>Gammaproteobacteria</taxon>
        <taxon>Alteromonadales</taxon>
        <taxon>Colwelliaceae</taxon>
        <taxon>Thalassotalea</taxon>
    </lineage>
</organism>
<proteinExistence type="inferred from homology"/>
<keyword evidence="2" id="KW-0732">Signal</keyword>
<feature type="chain" id="PRO_5045230215" evidence="2">
    <location>
        <begin position="26"/>
        <end position="257"/>
    </location>
</feature>
<sequence length="257" mass="29004">MNNTVKTLSSALIAAASLVTFNAQAEIFWSDNSISLLKNLSEYEVDTNDDVTVITLEHASGHNWGDLFFFADRLDFKEDSSHPETKETYAELSPRLSLSYVTGSKMEFGIVSDVFIATTWEHDTYENEFFSQSFDNYLVGVGADLTVPGFAFFNVNVYQANNENIDNDTQLTVVWGLPFSLGSADFMFDGYIDWSSAEETHAADFHFNPQLRLDVGKYFGVPKKFEAGFEYSYWVNKFGLTFPDTESVFSAMIKVHL</sequence>
<comment type="similarity">
    <text evidence="1">Belongs to the nucleoside-specific channel-forming outer membrane porin (Tsx) (TC 1.B.10) family.</text>
</comment>
<dbReference type="InterPro" id="IPR018013">
    <property type="entry name" value="Channel_Tsx-like"/>
</dbReference>
<dbReference type="RefSeq" id="WP_348386079.1">
    <property type="nucleotide sequence ID" value="NZ_CP134146.1"/>
</dbReference>
<protein>
    <submittedName>
        <fullName evidence="3">Outer membrane protein OmpK</fullName>
    </submittedName>
</protein>
<dbReference type="Pfam" id="PF03502">
    <property type="entry name" value="Channel_Tsx"/>
    <property type="match status" value="1"/>
</dbReference>
<evidence type="ECO:0000256" key="1">
    <source>
        <dbReference type="ARBA" id="ARBA00008728"/>
    </source>
</evidence>
<gene>
    <name evidence="3" type="ORF">RI845_10220</name>
</gene>
<keyword evidence="4" id="KW-1185">Reference proteome</keyword>
<feature type="signal peptide" evidence="2">
    <location>
        <begin position="1"/>
        <end position="25"/>
    </location>
</feature>
<dbReference type="SUPFAM" id="SSF111364">
    <property type="entry name" value="Tsx-like channel"/>
    <property type="match status" value="1"/>
</dbReference>
<reference evidence="4" key="1">
    <citation type="submission" date="2023-09" db="EMBL/GenBank/DDBJ databases">
        <authorList>
            <person name="Li S."/>
            <person name="Li X."/>
            <person name="Zhang C."/>
            <person name="Zhao Z."/>
        </authorList>
    </citation>
    <scope>NUCLEOTIDE SEQUENCE [LARGE SCALE GENOMIC DNA]</scope>
    <source>
        <strain evidence="4">SQ345</strain>
    </source>
</reference>
<dbReference type="EMBL" id="CP134146">
    <property type="protein sequence ID" value="WNC66914.1"/>
    <property type="molecule type" value="Genomic_DNA"/>
</dbReference>
<name>A0ABY9TDH6_9GAMM</name>
<evidence type="ECO:0000313" key="4">
    <source>
        <dbReference type="Proteomes" id="UP001248581"/>
    </source>
</evidence>
<dbReference type="InterPro" id="IPR036777">
    <property type="entry name" value="Channel_Tsx-like_sf"/>
</dbReference>
<evidence type="ECO:0000256" key="2">
    <source>
        <dbReference type="SAM" id="SignalP"/>
    </source>
</evidence>